<feature type="transmembrane region" description="Helical" evidence="2">
    <location>
        <begin position="245"/>
        <end position="262"/>
    </location>
</feature>
<feature type="region of interest" description="Disordered" evidence="1">
    <location>
        <begin position="30"/>
        <end position="65"/>
    </location>
</feature>
<reference evidence="4" key="2">
    <citation type="submission" date="2025-08" db="UniProtKB">
        <authorList>
            <consortium name="RefSeq"/>
        </authorList>
    </citation>
    <scope>IDENTIFICATION</scope>
    <source>
        <tissue evidence="4">Leaf</tissue>
    </source>
</reference>
<protein>
    <submittedName>
        <fullName evidence="4">Uncharacterized protein LOC108848452 isoform X2</fullName>
    </submittedName>
</protein>
<feature type="compositionally biased region" description="Low complexity" evidence="1">
    <location>
        <begin position="37"/>
        <end position="49"/>
    </location>
</feature>
<organism evidence="3 4">
    <name type="scientific">Raphanus sativus</name>
    <name type="common">Radish</name>
    <name type="synonym">Raphanus raphanistrum var. sativus</name>
    <dbReference type="NCBI Taxonomy" id="3726"/>
    <lineage>
        <taxon>Eukaryota</taxon>
        <taxon>Viridiplantae</taxon>
        <taxon>Streptophyta</taxon>
        <taxon>Embryophyta</taxon>
        <taxon>Tracheophyta</taxon>
        <taxon>Spermatophyta</taxon>
        <taxon>Magnoliopsida</taxon>
        <taxon>eudicotyledons</taxon>
        <taxon>Gunneridae</taxon>
        <taxon>Pentapetalae</taxon>
        <taxon>rosids</taxon>
        <taxon>malvids</taxon>
        <taxon>Brassicales</taxon>
        <taxon>Brassicaceae</taxon>
        <taxon>Brassiceae</taxon>
        <taxon>Raphanus</taxon>
    </lineage>
</organism>
<evidence type="ECO:0000313" key="3">
    <source>
        <dbReference type="Proteomes" id="UP000504610"/>
    </source>
</evidence>
<gene>
    <name evidence="4" type="primary">LOC108848452</name>
</gene>
<keyword evidence="3" id="KW-1185">Reference proteome</keyword>
<dbReference type="PANTHER" id="PTHR33625:SF8">
    <property type="entry name" value="TRANSMEMBRANE PROTEIN"/>
    <property type="match status" value="1"/>
</dbReference>
<dbReference type="GeneID" id="108848452"/>
<name>A0A9W3DM39_RAPSA</name>
<dbReference type="Proteomes" id="UP000504610">
    <property type="component" value="Chromosome 4"/>
</dbReference>
<keyword evidence="2" id="KW-1133">Transmembrane helix</keyword>
<proteinExistence type="predicted"/>
<evidence type="ECO:0000256" key="2">
    <source>
        <dbReference type="SAM" id="Phobius"/>
    </source>
</evidence>
<reference evidence="3" key="1">
    <citation type="journal article" date="2019" name="Database">
        <title>The radish genome database (RadishGD): an integrated information resource for radish genomics.</title>
        <authorList>
            <person name="Yu H.J."/>
            <person name="Baek S."/>
            <person name="Lee Y.J."/>
            <person name="Cho A."/>
            <person name="Mun J.H."/>
        </authorList>
    </citation>
    <scope>NUCLEOTIDE SEQUENCE [LARGE SCALE GENOMIC DNA]</scope>
    <source>
        <strain evidence="3">cv. WK10039</strain>
    </source>
</reference>
<accession>A0A9W3DM39</accession>
<sequence length="269" mass="30089">MDIRIADGGGGGEKLETFEDAGAATVINLGKQKPFMSPSVPSSSVSSSPERVEPVNDSLNCEEEEEDEFEWVAVEREDKAPEIEEVEDAFSALQLMFNDDDKEEVSDQSEFVDWIEPPLQLCNTSLLQPYMLDRFYDAFHMFQTDPSRMVMSLASDRAVWDAVMNNEVVRELINNAEERSQEEEDSGISVNFIRRLLQRSAIKIMDAMEGVTKYVTDLFNGDETVVPGDEMVVLATGAAPAMEKLQMTVLLAIVVLLIVFVNRNQSNKS</sequence>
<dbReference type="AlphaFoldDB" id="A0A9W3DM39"/>
<dbReference type="RefSeq" id="XP_056864849.1">
    <property type="nucleotide sequence ID" value="XM_057008869.1"/>
</dbReference>
<evidence type="ECO:0000256" key="1">
    <source>
        <dbReference type="SAM" id="MobiDB-lite"/>
    </source>
</evidence>
<keyword evidence="2" id="KW-0472">Membrane</keyword>
<keyword evidence="2" id="KW-0812">Transmembrane</keyword>
<dbReference type="PANTHER" id="PTHR33625">
    <property type="entry name" value="OS08G0179900 PROTEIN"/>
    <property type="match status" value="1"/>
</dbReference>
<evidence type="ECO:0000313" key="4">
    <source>
        <dbReference type="RefSeq" id="XP_056864849.1"/>
    </source>
</evidence>